<dbReference type="Gene3D" id="3.40.50.1820">
    <property type="entry name" value="alpha/beta hydrolase"/>
    <property type="match status" value="1"/>
</dbReference>
<keyword evidence="9" id="KW-1185">Reference proteome</keyword>
<evidence type="ECO:0000256" key="1">
    <source>
        <dbReference type="ARBA" id="ARBA00004683"/>
    </source>
</evidence>
<evidence type="ECO:0000256" key="6">
    <source>
        <dbReference type="ARBA" id="ARBA00033356"/>
    </source>
</evidence>
<evidence type="ECO:0000256" key="3">
    <source>
        <dbReference type="ARBA" id="ARBA00022679"/>
    </source>
</evidence>
<dbReference type="InterPro" id="IPR029058">
    <property type="entry name" value="AB_hydrolase_fold"/>
</dbReference>
<protein>
    <recommendedName>
        <fullName evidence="2">Poly(3-hydroxyalkanoate) polymerase subunit PhaC</fullName>
    </recommendedName>
    <alternativeName>
        <fullName evidence="6">PHB synthase subunit PhaC</fullName>
    </alternativeName>
</protein>
<dbReference type="PANTHER" id="PTHR36837:SF2">
    <property type="entry name" value="POLY(3-HYDROXYALKANOATE) POLYMERASE SUBUNIT PHAC"/>
    <property type="match status" value="1"/>
</dbReference>
<dbReference type="RefSeq" id="WP_236891153.1">
    <property type="nucleotide sequence ID" value="NZ_AP024488.1"/>
</dbReference>
<evidence type="ECO:0000313" key="8">
    <source>
        <dbReference type="EMBL" id="BCS94849.1"/>
    </source>
</evidence>
<keyword evidence="3" id="KW-0808">Transferase</keyword>
<proteinExistence type="predicted"/>
<keyword evidence="5" id="KW-0012">Acyltransferase</keyword>
<dbReference type="InterPro" id="IPR010125">
    <property type="entry name" value="PHA_synth_III_C"/>
</dbReference>
<accession>A0ABM7PCP4</accession>
<dbReference type="NCBIfam" id="TIGR01836">
    <property type="entry name" value="PHA_synth_III_C"/>
    <property type="match status" value="1"/>
</dbReference>
<evidence type="ECO:0000256" key="2">
    <source>
        <dbReference type="ARBA" id="ARBA00019065"/>
    </source>
</evidence>
<sequence length="377" mass="42898">MERMTNPMVDAVTTLMAYGTESLNRARQGMEVFENDLNTTIAETPFEVVFEVDRVKLKHYRSEKKRQAFQRPLLVVYALINRETMMDLQPGRSVLETFLDSGRDVYMVDWGYPTRKDQHITIDDHVNGYLNKIVDFVLKENELSTLNLMGICMGGTFSTMYAALYPEKINTLITTVTPTNFDTSEGFLHSWMKELDVDKLIGSWGNMPADVMNLGFLLLNPARLMLDKYNNFARNMGDKDFVENFVRMEKWIFDSPDVPGATFRQFIEDCYQNNLLIKNKMTLGGRTVDLRNITMPILNIYGKKDHLVPPEACNRLISAVGSRDARDLCIDTGHIGIYVSSRSQKQFAPEIIKWLGDREPGGGLSAWASAAQNEPDA</sequence>
<evidence type="ECO:0000313" key="9">
    <source>
        <dbReference type="Proteomes" id="UP001320148"/>
    </source>
</evidence>
<evidence type="ECO:0000256" key="4">
    <source>
        <dbReference type="ARBA" id="ARBA00022752"/>
    </source>
</evidence>
<name>A0ABM7PCP4_9BACT</name>
<organism evidence="8 9">
    <name type="scientific">Desulfoluna limicola</name>
    <dbReference type="NCBI Taxonomy" id="2810562"/>
    <lineage>
        <taxon>Bacteria</taxon>
        <taxon>Pseudomonadati</taxon>
        <taxon>Thermodesulfobacteriota</taxon>
        <taxon>Desulfobacteria</taxon>
        <taxon>Desulfobacterales</taxon>
        <taxon>Desulfolunaceae</taxon>
        <taxon>Desulfoluna</taxon>
    </lineage>
</organism>
<dbReference type="Pfam" id="PF00561">
    <property type="entry name" value="Abhydrolase_1"/>
    <property type="match status" value="1"/>
</dbReference>
<dbReference type="Proteomes" id="UP001320148">
    <property type="component" value="Chromosome"/>
</dbReference>
<feature type="domain" description="AB hydrolase-1" evidence="7">
    <location>
        <begin position="75"/>
        <end position="335"/>
    </location>
</feature>
<dbReference type="InterPro" id="IPR051321">
    <property type="entry name" value="PHA/PHB_synthase"/>
</dbReference>
<dbReference type="InterPro" id="IPR000073">
    <property type="entry name" value="AB_hydrolase_1"/>
</dbReference>
<reference evidence="8 9" key="1">
    <citation type="submission" date="2021-02" db="EMBL/GenBank/DDBJ databases">
        <title>Complete genome of Desulfoluna sp. strain ASN36.</title>
        <authorList>
            <person name="Takahashi A."/>
            <person name="Kojima H."/>
            <person name="Fukui M."/>
        </authorList>
    </citation>
    <scope>NUCLEOTIDE SEQUENCE [LARGE SCALE GENOMIC DNA]</scope>
    <source>
        <strain evidence="8 9">ASN36</strain>
    </source>
</reference>
<comment type="pathway">
    <text evidence="1">Biopolymer metabolism; poly-(R)-3-hydroxybutanoate biosynthesis.</text>
</comment>
<dbReference type="EMBL" id="AP024488">
    <property type="protein sequence ID" value="BCS94849.1"/>
    <property type="molecule type" value="Genomic_DNA"/>
</dbReference>
<dbReference type="PANTHER" id="PTHR36837">
    <property type="entry name" value="POLY(3-HYDROXYALKANOATE) POLYMERASE SUBUNIT PHAC"/>
    <property type="match status" value="1"/>
</dbReference>
<gene>
    <name evidence="8" type="primary">phbC_1</name>
    <name evidence="8" type="ORF">DSLASN_04810</name>
</gene>
<evidence type="ECO:0000259" key="7">
    <source>
        <dbReference type="Pfam" id="PF00561"/>
    </source>
</evidence>
<dbReference type="SUPFAM" id="SSF53474">
    <property type="entry name" value="alpha/beta-Hydrolases"/>
    <property type="match status" value="1"/>
</dbReference>
<keyword evidence="4" id="KW-0583">PHB biosynthesis</keyword>
<evidence type="ECO:0000256" key="5">
    <source>
        <dbReference type="ARBA" id="ARBA00023315"/>
    </source>
</evidence>